<organism evidence="1 2">
    <name type="scientific">Caerostris extrusa</name>
    <name type="common">Bark spider</name>
    <name type="synonym">Caerostris bankana</name>
    <dbReference type="NCBI Taxonomy" id="172846"/>
    <lineage>
        <taxon>Eukaryota</taxon>
        <taxon>Metazoa</taxon>
        <taxon>Ecdysozoa</taxon>
        <taxon>Arthropoda</taxon>
        <taxon>Chelicerata</taxon>
        <taxon>Arachnida</taxon>
        <taxon>Araneae</taxon>
        <taxon>Araneomorphae</taxon>
        <taxon>Entelegynae</taxon>
        <taxon>Araneoidea</taxon>
        <taxon>Araneidae</taxon>
        <taxon>Caerostris</taxon>
    </lineage>
</organism>
<evidence type="ECO:0000313" key="2">
    <source>
        <dbReference type="Proteomes" id="UP001054945"/>
    </source>
</evidence>
<name>A0AAV4URT3_CAEEX</name>
<evidence type="ECO:0000313" key="1">
    <source>
        <dbReference type="EMBL" id="GIY60512.1"/>
    </source>
</evidence>
<sequence length="165" mass="18935">MIYFDTIAYANNLVEVKTIADVNVLIPIPPHYAPGTSLLKYTSVYKPVYTQRNELFVFVLQKQTKRPPPLANDFDSGLICPWQGLSKLQNPFVLKSRPMCEMDGTLRAYCRERNFILGSVIIAEEARVKADFGPEVNRRPQAVHYTRGRRHFSLEAEHQAHHFTS</sequence>
<protein>
    <submittedName>
        <fullName evidence="1">Uncharacterized protein</fullName>
    </submittedName>
</protein>
<comment type="caution">
    <text evidence="1">The sequence shown here is derived from an EMBL/GenBank/DDBJ whole genome shotgun (WGS) entry which is preliminary data.</text>
</comment>
<dbReference type="AlphaFoldDB" id="A0AAV4URT3"/>
<proteinExistence type="predicted"/>
<keyword evidence="2" id="KW-1185">Reference proteome</keyword>
<gene>
    <name evidence="1" type="ORF">CEXT_491851</name>
</gene>
<reference evidence="1 2" key="1">
    <citation type="submission" date="2021-06" db="EMBL/GenBank/DDBJ databases">
        <title>Caerostris extrusa draft genome.</title>
        <authorList>
            <person name="Kono N."/>
            <person name="Arakawa K."/>
        </authorList>
    </citation>
    <scope>NUCLEOTIDE SEQUENCE [LARGE SCALE GENOMIC DNA]</scope>
</reference>
<dbReference type="Proteomes" id="UP001054945">
    <property type="component" value="Unassembled WGS sequence"/>
</dbReference>
<accession>A0AAV4URT3</accession>
<dbReference type="EMBL" id="BPLR01013334">
    <property type="protein sequence ID" value="GIY60512.1"/>
    <property type="molecule type" value="Genomic_DNA"/>
</dbReference>